<evidence type="ECO:0000313" key="2">
    <source>
        <dbReference type="EnsemblMetazoa" id="SCAU012243-PA"/>
    </source>
</evidence>
<protein>
    <submittedName>
        <fullName evidence="2">Uncharacterized protein</fullName>
    </submittedName>
</protein>
<dbReference type="VEuPathDB" id="VectorBase:SCAU012243"/>
<feature type="chain" id="PRO_5009327442" evidence="1">
    <location>
        <begin position="23"/>
        <end position="105"/>
    </location>
</feature>
<reference evidence="2" key="1">
    <citation type="submission" date="2020-05" db="UniProtKB">
        <authorList>
            <consortium name="EnsemblMetazoa"/>
        </authorList>
    </citation>
    <scope>IDENTIFICATION</scope>
    <source>
        <strain evidence="2">USDA</strain>
    </source>
</reference>
<dbReference type="Proteomes" id="UP000095300">
    <property type="component" value="Unassembled WGS sequence"/>
</dbReference>
<proteinExistence type="predicted"/>
<organism evidence="2 3">
    <name type="scientific">Stomoxys calcitrans</name>
    <name type="common">Stable fly</name>
    <name type="synonym">Conops calcitrans</name>
    <dbReference type="NCBI Taxonomy" id="35570"/>
    <lineage>
        <taxon>Eukaryota</taxon>
        <taxon>Metazoa</taxon>
        <taxon>Ecdysozoa</taxon>
        <taxon>Arthropoda</taxon>
        <taxon>Hexapoda</taxon>
        <taxon>Insecta</taxon>
        <taxon>Pterygota</taxon>
        <taxon>Neoptera</taxon>
        <taxon>Endopterygota</taxon>
        <taxon>Diptera</taxon>
        <taxon>Brachycera</taxon>
        <taxon>Muscomorpha</taxon>
        <taxon>Muscoidea</taxon>
        <taxon>Muscidae</taxon>
        <taxon>Stomoxys</taxon>
    </lineage>
</organism>
<keyword evidence="3" id="KW-1185">Reference proteome</keyword>
<evidence type="ECO:0000313" key="3">
    <source>
        <dbReference type="Proteomes" id="UP000095300"/>
    </source>
</evidence>
<dbReference type="EnsemblMetazoa" id="SCAU012243-RA">
    <property type="protein sequence ID" value="SCAU012243-PA"/>
    <property type="gene ID" value="SCAU012243"/>
</dbReference>
<evidence type="ECO:0000256" key="1">
    <source>
        <dbReference type="SAM" id="SignalP"/>
    </source>
</evidence>
<name>A0A1I8PYH2_STOCA</name>
<feature type="signal peptide" evidence="1">
    <location>
        <begin position="1"/>
        <end position="22"/>
    </location>
</feature>
<gene>
    <name evidence="2" type="primary">106093823</name>
</gene>
<sequence length="105" mass="10597">MLGKYLTILFLGICLLTWIAEATNNNVPASLPAMLGQCGSPSQQVLRCLNQWSCQHAIRLDLRCLLNLNGVPLLGGLLGGNAGPGGAGGAGGGGGGNIISSLLGR</sequence>
<dbReference type="AlphaFoldDB" id="A0A1I8PYH2"/>
<accession>A0A1I8PYH2</accession>
<keyword evidence="1" id="KW-0732">Signal</keyword>